<dbReference type="EMBL" id="CP002691">
    <property type="protein sequence ID" value="AEE48347.1"/>
    <property type="molecule type" value="Genomic_DNA"/>
</dbReference>
<evidence type="ECO:0000256" key="9">
    <source>
        <dbReference type="PIRSR" id="PIRSR000294-2"/>
    </source>
</evidence>
<organism evidence="11 12">
    <name type="scientific">Haliscomenobacter hydrossis (strain ATCC 27775 / DSM 1100 / LMG 10767 / O)</name>
    <dbReference type="NCBI Taxonomy" id="760192"/>
    <lineage>
        <taxon>Bacteria</taxon>
        <taxon>Pseudomonadati</taxon>
        <taxon>Bacteroidota</taxon>
        <taxon>Saprospiria</taxon>
        <taxon>Saprospirales</taxon>
        <taxon>Haliscomenobacteraceae</taxon>
        <taxon>Haliscomenobacter</taxon>
    </lineage>
</organism>
<protein>
    <submittedName>
        <fullName evidence="11">Cytochrome-c peroxidase</fullName>
        <ecNumber evidence="11">1.11.1.5</ecNumber>
    </submittedName>
</protein>
<dbReference type="eggNOG" id="COG1858">
    <property type="taxonomic scope" value="Bacteria"/>
</dbReference>
<dbReference type="InterPro" id="IPR009056">
    <property type="entry name" value="Cyt_c-like_dom"/>
</dbReference>
<comment type="subcellular location">
    <subcellularLocation>
        <location evidence="1">Periplasm</location>
    </subcellularLocation>
</comment>
<dbReference type="GO" id="GO:0020037">
    <property type="term" value="F:heme binding"/>
    <property type="evidence" value="ECO:0007669"/>
    <property type="project" value="InterPro"/>
</dbReference>
<feature type="binding site" description="axial binding residue" evidence="9">
    <location>
        <position position="73"/>
    </location>
    <ligand>
        <name>heme c</name>
        <dbReference type="ChEBI" id="CHEBI:61717"/>
        <label>1</label>
    </ligand>
    <ligandPart>
        <name>Fe</name>
        <dbReference type="ChEBI" id="CHEBI:18248"/>
    </ligandPart>
</feature>
<dbReference type="InterPro" id="IPR036909">
    <property type="entry name" value="Cyt_c-like_dom_sf"/>
</dbReference>
<dbReference type="KEGG" id="hhy:Halhy_0436"/>
<evidence type="ECO:0000259" key="10">
    <source>
        <dbReference type="PROSITE" id="PS51007"/>
    </source>
</evidence>
<keyword evidence="11" id="KW-0575">Peroxidase</keyword>
<dbReference type="PIRSF" id="PIRSF000294">
    <property type="entry name" value="Cytochrome-c_peroxidase"/>
    <property type="match status" value="1"/>
</dbReference>
<sequence length="339" mass="38585">MLNFILIIAALLWSCQPEAEQENIQFVKPANFPEPVYDLKKNPISTAGFELGRTLFYDPILSRDGSISCGACHQQSAAFTHHGHDLSHGIDDQLGERNSPPIMNLAWHNTFFWDGGVHDLDLQPIAPIENPLEMDEDLKKAVEKVRNSSKYGSMFKATFGSTEVTTDRMLKAMSQFMLMCISADSRYDKYVRKEAGGELNSSELAGMQVFQQKCASCHKGELFSDFSFRNNGLSHEFNKDRGRYRITLNEEDDYKFKVPSLRNVANTGPYMHDGRFYTLDEVLTHYTLGIRDQTTLDPLLKQNGKLGIELSNEEKEQIKAFLKTLSDDTFLRDRKLSEQ</sequence>
<reference key="2">
    <citation type="submission" date="2011-04" db="EMBL/GenBank/DDBJ databases">
        <title>Complete sequence of chromosome of Haliscomenobacter hydrossis DSM 1100.</title>
        <authorList>
            <consortium name="US DOE Joint Genome Institute (JGI-PGF)"/>
            <person name="Lucas S."/>
            <person name="Han J."/>
            <person name="Lapidus A."/>
            <person name="Bruce D."/>
            <person name="Goodwin L."/>
            <person name="Pitluck S."/>
            <person name="Peters L."/>
            <person name="Kyrpides N."/>
            <person name="Mavromatis K."/>
            <person name="Ivanova N."/>
            <person name="Ovchinnikova G."/>
            <person name="Pagani I."/>
            <person name="Daligault H."/>
            <person name="Detter J.C."/>
            <person name="Han C."/>
            <person name="Land M."/>
            <person name="Hauser L."/>
            <person name="Markowitz V."/>
            <person name="Cheng J.-F."/>
            <person name="Hugenholtz P."/>
            <person name="Woyke T."/>
            <person name="Wu D."/>
            <person name="Verbarg S."/>
            <person name="Frueling A."/>
            <person name="Brambilla E."/>
            <person name="Klenk H.-P."/>
            <person name="Eisen J.A."/>
        </authorList>
    </citation>
    <scope>NUCLEOTIDE SEQUENCE</scope>
    <source>
        <strain>DSM 1100</strain>
    </source>
</reference>
<keyword evidence="2 8" id="KW-0349">Heme</keyword>
<proteinExistence type="predicted"/>
<evidence type="ECO:0000313" key="11">
    <source>
        <dbReference type="EMBL" id="AEE48347.1"/>
    </source>
</evidence>
<dbReference type="SUPFAM" id="SSF46626">
    <property type="entry name" value="Cytochrome c"/>
    <property type="match status" value="2"/>
</dbReference>
<dbReference type="STRING" id="760192.Halhy_0436"/>
<feature type="binding site" description="covalent" evidence="8">
    <location>
        <position position="214"/>
    </location>
    <ligand>
        <name>heme c</name>
        <dbReference type="ChEBI" id="CHEBI:61717"/>
        <label>2</label>
    </ligand>
</feature>
<keyword evidence="6 11" id="KW-0560">Oxidoreductase</keyword>
<dbReference type="HOGENOM" id="CLU_034652_3_3_10"/>
<gene>
    <name evidence="11" type="ordered locus">Halhy_0436</name>
</gene>
<feature type="binding site" description="axial binding residue" evidence="9">
    <location>
        <position position="218"/>
    </location>
    <ligand>
        <name>heme c</name>
        <dbReference type="ChEBI" id="CHEBI:61717"/>
        <label>2</label>
    </ligand>
    <ligandPart>
        <name>Fe</name>
        <dbReference type="ChEBI" id="CHEBI:18248"/>
    </ligandPart>
</feature>
<dbReference type="GO" id="GO:0046872">
    <property type="term" value="F:metal ion binding"/>
    <property type="evidence" value="ECO:0007669"/>
    <property type="project" value="UniProtKB-KW"/>
</dbReference>
<dbReference type="AlphaFoldDB" id="F4KY84"/>
<keyword evidence="4" id="KW-0732">Signal</keyword>
<dbReference type="GO" id="GO:0004130">
    <property type="term" value="F:cytochrome-c peroxidase activity"/>
    <property type="evidence" value="ECO:0007669"/>
    <property type="project" value="UniProtKB-EC"/>
</dbReference>
<keyword evidence="12" id="KW-1185">Reference proteome</keyword>
<evidence type="ECO:0000256" key="4">
    <source>
        <dbReference type="ARBA" id="ARBA00022729"/>
    </source>
</evidence>
<dbReference type="GO" id="GO:0009055">
    <property type="term" value="F:electron transfer activity"/>
    <property type="evidence" value="ECO:0007669"/>
    <property type="project" value="InterPro"/>
</dbReference>
<evidence type="ECO:0000256" key="7">
    <source>
        <dbReference type="ARBA" id="ARBA00023004"/>
    </source>
</evidence>
<comment type="cofactor">
    <cofactor evidence="8">
        <name>heme</name>
        <dbReference type="ChEBI" id="CHEBI:30413"/>
    </cofactor>
    <text evidence="8">Binds 2 heme groups.</text>
</comment>
<dbReference type="InterPro" id="IPR004852">
    <property type="entry name" value="Di-haem_cyt_c_peroxidsae"/>
</dbReference>
<accession>F4KY84</accession>
<evidence type="ECO:0000256" key="2">
    <source>
        <dbReference type="ARBA" id="ARBA00022617"/>
    </source>
</evidence>
<feature type="binding site" description="covalent" evidence="8">
    <location>
        <position position="69"/>
    </location>
    <ligand>
        <name>heme c</name>
        <dbReference type="ChEBI" id="CHEBI:61717"/>
        <label>1</label>
    </ligand>
</feature>
<feature type="binding site" description="covalent" evidence="8">
    <location>
        <position position="72"/>
    </location>
    <ligand>
        <name>heme c</name>
        <dbReference type="ChEBI" id="CHEBI:61717"/>
        <label>1</label>
    </ligand>
</feature>
<name>F4KY84_HALH1</name>
<dbReference type="RefSeq" id="WP_013762911.1">
    <property type="nucleotide sequence ID" value="NC_015510.1"/>
</dbReference>
<dbReference type="InterPro" id="IPR026259">
    <property type="entry name" value="MauG/Cytc_peroxidase"/>
</dbReference>
<comment type="PTM">
    <text evidence="8">Binds 2 heme groups per subunit.</text>
</comment>
<feature type="binding site" description="covalent" evidence="8">
    <location>
        <position position="217"/>
    </location>
    <ligand>
        <name>heme c</name>
        <dbReference type="ChEBI" id="CHEBI:61717"/>
        <label>2</label>
    </ligand>
</feature>
<dbReference type="PANTHER" id="PTHR30600">
    <property type="entry name" value="CYTOCHROME C PEROXIDASE-RELATED"/>
    <property type="match status" value="1"/>
</dbReference>
<dbReference type="InterPro" id="IPR051395">
    <property type="entry name" value="Cytochrome_c_Peroxidase/MauG"/>
</dbReference>
<evidence type="ECO:0000256" key="1">
    <source>
        <dbReference type="ARBA" id="ARBA00004418"/>
    </source>
</evidence>
<evidence type="ECO:0000256" key="3">
    <source>
        <dbReference type="ARBA" id="ARBA00022723"/>
    </source>
</evidence>
<dbReference type="GO" id="GO:0042597">
    <property type="term" value="C:periplasmic space"/>
    <property type="evidence" value="ECO:0007669"/>
    <property type="project" value="UniProtKB-SubCell"/>
</dbReference>
<dbReference type="EC" id="1.11.1.5" evidence="11"/>
<dbReference type="Proteomes" id="UP000008461">
    <property type="component" value="Chromosome"/>
</dbReference>
<reference evidence="11 12" key="1">
    <citation type="journal article" date="2011" name="Stand. Genomic Sci.">
        <title>Complete genome sequence of Haliscomenobacter hydrossis type strain (O).</title>
        <authorList>
            <consortium name="US DOE Joint Genome Institute (JGI-PGF)"/>
            <person name="Daligault H."/>
            <person name="Lapidus A."/>
            <person name="Zeytun A."/>
            <person name="Nolan M."/>
            <person name="Lucas S."/>
            <person name="Del Rio T.G."/>
            <person name="Tice H."/>
            <person name="Cheng J.F."/>
            <person name="Tapia R."/>
            <person name="Han C."/>
            <person name="Goodwin L."/>
            <person name="Pitluck S."/>
            <person name="Liolios K."/>
            <person name="Pagani I."/>
            <person name="Ivanova N."/>
            <person name="Huntemann M."/>
            <person name="Mavromatis K."/>
            <person name="Mikhailova N."/>
            <person name="Pati A."/>
            <person name="Chen A."/>
            <person name="Palaniappan K."/>
            <person name="Land M."/>
            <person name="Hauser L."/>
            <person name="Brambilla E.M."/>
            <person name="Rohde M."/>
            <person name="Verbarg S."/>
            <person name="Goker M."/>
            <person name="Bristow J."/>
            <person name="Eisen J.A."/>
            <person name="Markowitz V."/>
            <person name="Hugenholtz P."/>
            <person name="Kyrpides N.C."/>
            <person name="Klenk H.P."/>
            <person name="Woyke T."/>
        </authorList>
    </citation>
    <scope>NUCLEOTIDE SEQUENCE [LARGE SCALE GENOMIC DNA]</scope>
    <source>
        <strain evidence="12">ATCC 27775 / DSM 1100 / LMG 10767 / O</strain>
    </source>
</reference>
<keyword evidence="7 9" id="KW-0408">Iron</keyword>
<dbReference type="Pfam" id="PF03150">
    <property type="entry name" value="CCP_MauG"/>
    <property type="match status" value="1"/>
</dbReference>
<evidence type="ECO:0000256" key="8">
    <source>
        <dbReference type="PIRSR" id="PIRSR000294-1"/>
    </source>
</evidence>
<evidence type="ECO:0000256" key="5">
    <source>
        <dbReference type="ARBA" id="ARBA00022764"/>
    </source>
</evidence>
<evidence type="ECO:0000256" key="6">
    <source>
        <dbReference type="ARBA" id="ARBA00023002"/>
    </source>
</evidence>
<dbReference type="PROSITE" id="PS51007">
    <property type="entry name" value="CYTC"/>
    <property type="match status" value="1"/>
</dbReference>
<evidence type="ECO:0000313" key="12">
    <source>
        <dbReference type="Proteomes" id="UP000008461"/>
    </source>
</evidence>
<keyword evidence="3 9" id="KW-0479">Metal-binding</keyword>
<dbReference type="Gene3D" id="1.10.760.10">
    <property type="entry name" value="Cytochrome c-like domain"/>
    <property type="match status" value="2"/>
</dbReference>
<feature type="domain" description="Cytochrome c" evidence="10">
    <location>
        <begin position="201"/>
        <end position="326"/>
    </location>
</feature>
<keyword evidence="5" id="KW-0574">Periplasm</keyword>